<gene>
    <name evidence="2" type="ORF">GCM10009839_20850</name>
</gene>
<sequence length="264" mass="27658">MSTVFNPTIAAITLRGLLGRRRSLLIALPPALLLALTIGLRVTTDINSSHDFGWPGVVLGQIGLVTLLPLTAMIIGTSVLGTEVDDASILHLLATPVSRATVMTTKWIVASAATLVFAVVPITVAAFVGTTGYVDNPGPLDMTFTPVKGDTAEALGVIVAAAVGAVVYSAFFLFLSVVTKRSVAVTLIYILVWESLLTRQVSGLRLLSIGQYELGLADQIGHLPNLGAHLTMSTSVVMSVVFTAGALIYGTRRLQSFRVSGEAA</sequence>
<evidence type="ECO:0000313" key="3">
    <source>
        <dbReference type="Proteomes" id="UP001500751"/>
    </source>
</evidence>
<dbReference type="PANTHER" id="PTHR37305">
    <property type="entry name" value="INTEGRAL MEMBRANE PROTEIN-RELATED"/>
    <property type="match status" value="1"/>
</dbReference>
<feature type="transmembrane region" description="Helical" evidence="1">
    <location>
        <begin position="24"/>
        <end position="42"/>
    </location>
</feature>
<keyword evidence="3" id="KW-1185">Reference proteome</keyword>
<proteinExistence type="predicted"/>
<feature type="transmembrane region" description="Helical" evidence="1">
    <location>
        <begin position="107"/>
        <end position="134"/>
    </location>
</feature>
<feature type="transmembrane region" description="Helical" evidence="1">
    <location>
        <begin position="54"/>
        <end position="75"/>
    </location>
</feature>
<keyword evidence="1" id="KW-0812">Transmembrane</keyword>
<evidence type="ECO:0000313" key="2">
    <source>
        <dbReference type="EMBL" id="GAA2023167.1"/>
    </source>
</evidence>
<feature type="transmembrane region" description="Helical" evidence="1">
    <location>
        <begin position="154"/>
        <end position="175"/>
    </location>
</feature>
<comment type="caution">
    <text evidence="2">The sequence shown here is derived from an EMBL/GenBank/DDBJ whole genome shotgun (WGS) entry which is preliminary data.</text>
</comment>
<dbReference type="Pfam" id="PF12679">
    <property type="entry name" value="ABC2_membrane_2"/>
    <property type="match status" value="1"/>
</dbReference>
<feature type="transmembrane region" description="Helical" evidence="1">
    <location>
        <begin position="187"/>
        <end position="207"/>
    </location>
</feature>
<evidence type="ECO:0000256" key="1">
    <source>
        <dbReference type="SAM" id="Phobius"/>
    </source>
</evidence>
<accession>A0ABN2TXD7</accession>
<dbReference type="EMBL" id="BAAAQN010000009">
    <property type="protein sequence ID" value="GAA2023167.1"/>
    <property type="molecule type" value="Genomic_DNA"/>
</dbReference>
<feature type="transmembrane region" description="Helical" evidence="1">
    <location>
        <begin position="227"/>
        <end position="249"/>
    </location>
</feature>
<dbReference type="PANTHER" id="PTHR37305:SF1">
    <property type="entry name" value="MEMBRANE PROTEIN"/>
    <property type="match status" value="1"/>
</dbReference>
<organism evidence="2 3">
    <name type="scientific">Catenulispora yoronensis</name>
    <dbReference type="NCBI Taxonomy" id="450799"/>
    <lineage>
        <taxon>Bacteria</taxon>
        <taxon>Bacillati</taxon>
        <taxon>Actinomycetota</taxon>
        <taxon>Actinomycetes</taxon>
        <taxon>Catenulisporales</taxon>
        <taxon>Catenulisporaceae</taxon>
        <taxon>Catenulispora</taxon>
    </lineage>
</organism>
<evidence type="ECO:0008006" key="4">
    <source>
        <dbReference type="Google" id="ProtNLM"/>
    </source>
</evidence>
<protein>
    <recommendedName>
        <fullName evidence="4">ABC transporter permease</fullName>
    </recommendedName>
</protein>
<dbReference type="RefSeq" id="WP_344665322.1">
    <property type="nucleotide sequence ID" value="NZ_BAAAQN010000009.1"/>
</dbReference>
<reference evidence="2 3" key="1">
    <citation type="journal article" date="2019" name="Int. J. Syst. Evol. Microbiol.">
        <title>The Global Catalogue of Microorganisms (GCM) 10K type strain sequencing project: providing services to taxonomists for standard genome sequencing and annotation.</title>
        <authorList>
            <consortium name="The Broad Institute Genomics Platform"/>
            <consortium name="The Broad Institute Genome Sequencing Center for Infectious Disease"/>
            <person name="Wu L."/>
            <person name="Ma J."/>
        </authorList>
    </citation>
    <scope>NUCLEOTIDE SEQUENCE [LARGE SCALE GENOMIC DNA]</scope>
    <source>
        <strain evidence="2 3">JCM 16014</strain>
    </source>
</reference>
<keyword evidence="1" id="KW-0472">Membrane</keyword>
<keyword evidence="1" id="KW-1133">Transmembrane helix</keyword>
<dbReference type="Proteomes" id="UP001500751">
    <property type="component" value="Unassembled WGS sequence"/>
</dbReference>
<name>A0ABN2TXD7_9ACTN</name>